<organism evidence="1 2">
    <name type="scientific">Alishewanella jeotgali KCTC 22429</name>
    <dbReference type="NCBI Taxonomy" id="1129374"/>
    <lineage>
        <taxon>Bacteria</taxon>
        <taxon>Pseudomonadati</taxon>
        <taxon>Pseudomonadota</taxon>
        <taxon>Gammaproteobacteria</taxon>
        <taxon>Alteromonadales</taxon>
        <taxon>Alteromonadaceae</taxon>
        <taxon>Alishewanella</taxon>
    </lineage>
</organism>
<evidence type="ECO:0008006" key="3">
    <source>
        <dbReference type="Google" id="ProtNLM"/>
    </source>
</evidence>
<name>H3ZDT7_9ALTE</name>
<evidence type="ECO:0000313" key="1">
    <source>
        <dbReference type="EMBL" id="EHR41240.1"/>
    </source>
</evidence>
<comment type="caution">
    <text evidence="1">The sequence shown here is derived from an EMBL/GenBank/DDBJ whole genome shotgun (WGS) entry which is preliminary data.</text>
</comment>
<dbReference type="Proteomes" id="UP000012046">
    <property type="component" value="Unassembled WGS sequence"/>
</dbReference>
<evidence type="ECO:0000313" key="2">
    <source>
        <dbReference type="Proteomes" id="UP000012046"/>
    </source>
</evidence>
<reference evidence="1 2" key="1">
    <citation type="journal article" date="2012" name="J. Bacteriol.">
        <title>Genome Sequence of Extracellular-Protease-Producing Alishewanella jeotgali Isolated from Traditional Korean Fermented Seafood.</title>
        <authorList>
            <person name="Jung J."/>
            <person name="Chun J."/>
            <person name="Park W."/>
        </authorList>
    </citation>
    <scope>NUCLEOTIDE SEQUENCE [LARGE SCALE GENOMIC DNA]</scope>
    <source>
        <strain evidence="1 2">KCTC 22429</strain>
    </source>
</reference>
<dbReference type="eggNOG" id="ENOG502Z95H">
    <property type="taxonomic scope" value="Bacteria"/>
</dbReference>
<dbReference type="PATRIC" id="fig|1129374.4.peg.1518"/>
<protein>
    <recommendedName>
        <fullName evidence="3">DUF3083 domain-containing protein</fullName>
    </recommendedName>
</protein>
<dbReference type="STRING" id="1129374.AJE_07581"/>
<dbReference type="Pfam" id="PF11281">
    <property type="entry name" value="DUF3083"/>
    <property type="match status" value="1"/>
</dbReference>
<proteinExistence type="predicted"/>
<sequence>MASHNPHRVYISTTARSNQYLLAEFKPDAAFYQQFSSHEACYQQLAQQLFALLPQYDLHNVQLIANDKLPVVRFHQEAYTLQTEKQILFFYNPKYHEGQGIFSQHDYQARKIRVVFLATGEELRSQAAAFHSKVVQCLQAWQQQLPGKPALKLRDHQQLSYDLFAKTKGHKESYGYKLRGLYPRYKARHCALPDEHSELTYVTVTLPLTRQLKQQWLAAGATDFSPLYQQLQQRFVEACAGKKLDRLAIVANGLTPVVRSSKWDQIEQNRELQKISFNPDCTEPQLLTFWQADKLVESAHFIIVADKDDNTEFGYGRFMNQVEDALRSFARQLEIPAERQDLIVRFYQHISYILPAA</sequence>
<dbReference type="InterPro" id="IPR021433">
    <property type="entry name" value="DUF3083"/>
</dbReference>
<dbReference type="AlphaFoldDB" id="H3ZDT7"/>
<dbReference type="RefSeq" id="WP_008950357.1">
    <property type="nucleotide sequence ID" value="NZ_AHTH01000019.1"/>
</dbReference>
<accession>H3ZDT7</accession>
<keyword evidence="2" id="KW-1185">Reference proteome</keyword>
<dbReference type="EMBL" id="AHTH01000019">
    <property type="protein sequence ID" value="EHR41240.1"/>
    <property type="molecule type" value="Genomic_DNA"/>
</dbReference>
<gene>
    <name evidence="1" type="ORF">AJE_07581</name>
</gene>